<comment type="caution">
    <text evidence="8">The sequence shown here is derived from an EMBL/GenBank/DDBJ whole genome shotgun (WGS) entry which is preliminary data.</text>
</comment>
<protein>
    <recommendedName>
        <fullName evidence="7">Cardiolipin synthase N-terminal domain-containing protein</fullName>
    </recommendedName>
</protein>
<dbReference type="OrthoDB" id="5193244at2759"/>
<name>A0A261Y2Z0_9FUNG</name>
<evidence type="ECO:0000313" key="9">
    <source>
        <dbReference type="Proteomes" id="UP000242875"/>
    </source>
</evidence>
<comment type="subcellular location">
    <subcellularLocation>
        <location evidence="1">Cell membrane</location>
        <topology evidence="1">Multi-pass membrane protein</topology>
    </subcellularLocation>
</comment>
<dbReference type="EMBL" id="MVBO01000025">
    <property type="protein sequence ID" value="OZJ04961.1"/>
    <property type="molecule type" value="Genomic_DNA"/>
</dbReference>
<evidence type="ECO:0000259" key="7">
    <source>
        <dbReference type="Pfam" id="PF13396"/>
    </source>
</evidence>
<proteinExistence type="predicted"/>
<keyword evidence="9" id="KW-1185">Reference proteome</keyword>
<evidence type="ECO:0000256" key="5">
    <source>
        <dbReference type="ARBA" id="ARBA00023136"/>
    </source>
</evidence>
<keyword evidence="5 6" id="KW-0472">Membrane</keyword>
<evidence type="ECO:0000313" key="8">
    <source>
        <dbReference type="EMBL" id="OZJ04961.1"/>
    </source>
</evidence>
<evidence type="ECO:0000256" key="6">
    <source>
        <dbReference type="SAM" id="Phobius"/>
    </source>
</evidence>
<feature type="domain" description="Cardiolipin synthase N-terminal" evidence="7">
    <location>
        <begin position="15"/>
        <end position="68"/>
    </location>
</feature>
<organism evidence="8 9">
    <name type="scientific">Bifiguratus adelaidae</name>
    <dbReference type="NCBI Taxonomy" id="1938954"/>
    <lineage>
        <taxon>Eukaryota</taxon>
        <taxon>Fungi</taxon>
        <taxon>Fungi incertae sedis</taxon>
        <taxon>Mucoromycota</taxon>
        <taxon>Mucoromycotina</taxon>
        <taxon>Endogonomycetes</taxon>
        <taxon>Endogonales</taxon>
        <taxon>Endogonales incertae sedis</taxon>
        <taxon>Bifiguratus</taxon>
    </lineage>
</organism>
<dbReference type="GO" id="GO:0005886">
    <property type="term" value="C:plasma membrane"/>
    <property type="evidence" value="ECO:0007669"/>
    <property type="project" value="UniProtKB-SubCell"/>
</dbReference>
<accession>A0A261Y2Z0</accession>
<evidence type="ECO:0000256" key="2">
    <source>
        <dbReference type="ARBA" id="ARBA00022475"/>
    </source>
</evidence>
<dbReference type="Proteomes" id="UP000242875">
    <property type="component" value="Unassembled WGS sequence"/>
</dbReference>
<dbReference type="InterPro" id="IPR027379">
    <property type="entry name" value="CLS_N"/>
</dbReference>
<evidence type="ECO:0000256" key="3">
    <source>
        <dbReference type="ARBA" id="ARBA00022692"/>
    </source>
</evidence>
<keyword evidence="4 6" id="KW-1133">Transmembrane helix</keyword>
<feature type="transmembrane region" description="Helical" evidence="6">
    <location>
        <begin position="6"/>
        <end position="27"/>
    </location>
</feature>
<dbReference type="Pfam" id="PF13396">
    <property type="entry name" value="PLDc_N"/>
    <property type="match status" value="1"/>
</dbReference>
<evidence type="ECO:0000256" key="4">
    <source>
        <dbReference type="ARBA" id="ARBA00022989"/>
    </source>
</evidence>
<gene>
    <name evidence="8" type="ORF">BZG36_01752</name>
</gene>
<feature type="transmembrane region" description="Helical" evidence="6">
    <location>
        <begin position="48"/>
        <end position="68"/>
    </location>
</feature>
<evidence type="ECO:0000256" key="1">
    <source>
        <dbReference type="ARBA" id="ARBA00004651"/>
    </source>
</evidence>
<keyword evidence="3 6" id="KW-0812">Transmembrane</keyword>
<keyword evidence="2" id="KW-1003">Cell membrane</keyword>
<dbReference type="AlphaFoldDB" id="A0A261Y2Z0"/>
<sequence>MLQYGGGFVGLIVLILDLIVMFEIFNSTRPIGNWTFAKASAIHGCPKLGWALLIFFFPIIGLVIYFLFSDRHEYNGSQYQALP</sequence>
<reference evidence="8 9" key="1">
    <citation type="journal article" date="2017" name="Mycologia">
        <title>Bifiguratus adelaidae, gen. et sp. nov., a new member of Mucoromycotina in endophytic and soil-dwelling habitats.</title>
        <authorList>
            <person name="Torres-Cruz T.J."/>
            <person name="Billingsley Tobias T.L."/>
            <person name="Almatruk M."/>
            <person name="Hesse C."/>
            <person name="Kuske C.R."/>
            <person name="Desiro A."/>
            <person name="Benucci G.M."/>
            <person name="Bonito G."/>
            <person name="Stajich J.E."/>
            <person name="Dunlap C."/>
            <person name="Arnold A.E."/>
            <person name="Porras-Alfaro A."/>
        </authorList>
    </citation>
    <scope>NUCLEOTIDE SEQUENCE [LARGE SCALE GENOMIC DNA]</scope>
    <source>
        <strain evidence="8 9">AZ0501</strain>
    </source>
</reference>